<name>T0ZJJ3_9ZZZZ</name>
<reference evidence="1" key="2">
    <citation type="journal article" date="2014" name="ISME J.">
        <title>Microbial stratification in low pH oxic and suboxic macroscopic growths along an acid mine drainage.</title>
        <authorList>
            <person name="Mendez-Garcia C."/>
            <person name="Mesa V."/>
            <person name="Sprenger R.R."/>
            <person name="Richter M."/>
            <person name="Diez M.S."/>
            <person name="Solano J."/>
            <person name="Bargiela R."/>
            <person name="Golyshina O.V."/>
            <person name="Manteca A."/>
            <person name="Ramos J.L."/>
            <person name="Gallego J.R."/>
            <person name="Llorente I."/>
            <person name="Martins Dos Santos V.A."/>
            <person name="Jensen O.N."/>
            <person name="Pelaez A.I."/>
            <person name="Sanchez J."/>
            <person name="Ferrer M."/>
        </authorList>
    </citation>
    <scope>NUCLEOTIDE SEQUENCE</scope>
</reference>
<reference evidence="1" key="1">
    <citation type="submission" date="2013-08" db="EMBL/GenBank/DDBJ databases">
        <authorList>
            <person name="Mendez C."/>
            <person name="Richter M."/>
            <person name="Ferrer M."/>
            <person name="Sanchez J."/>
        </authorList>
    </citation>
    <scope>NUCLEOTIDE SEQUENCE</scope>
</reference>
<protein>
    <submittedName>
        <fullName evidence="1">Uncharacterized protein</fullName>
    </submittedName>
</protein>
<dbReference type="AlphaFoldDB" id="T0ZJJ3"/>
<dbReference type="EMBL" id="AUZZ01006896">
    <property type="protein sequence ID" value="EQD44592.1"/>
    <property type="molecule type" value="Genomic_DNA"/>
</dbReference>
<evidence type="ECO:0000313" key="1">
    <source>
        <dbReference type="EMBL" id="EQD44592.1"/>
    </source>
</evidence>
<comment type="caution">
    <text evidence="1">The sequence shown here is derived from an EMBL/GenBank/DDBJ whole genome shotgun (WGS) entry which is preliminary data.</text>
</comment>
<proteinExistence type="predicted"/>
<gene>
    <name evidence="1" type="ORF">B2A_09553</name>
</gene>
<sequence>MRHDARRVAHAQLTTLPGSANGLVGARPLRQQARVVIGAKALTVGQLTFVRDGRREYCGFSYASEWLRSSDRLEVSPDLPLRAVRVRRRAITA</sequence>
<accession>T0ZJJ3</accession>
<organism evidence="1">
    <name type="scientific">mine drainage metagenome</name>
    <dbReference type="NCBI Taxonomy" id="410659"/>
    <lineage>
        <taxon>unclassified sequences</taxon>
        <taxon>metagenomes</taxon>
        <taxon>ecological metagenomes</taxon>
    </lineage>
</organism>